<comment type="subcellular location">
    <subcellularLocation>
        <location evidence="1">Nucleus</location>
    </subcellularLocation>
</comment>
<dbReference type="InterPro" id="IPR031066">
    <property type="entry name" value="bHLH_ALC-like_plant"/>
</dbReference>
<evidence type="ECO:0000256" key="3">
    <source>
        <dbReference type="ARBA" id="ARBA00023125"/>
    </source>
</evidence>
<dbReference type="GO" id="GO:0003677">
    <property type="term" value="F:DNA binding"/>
    <property type="evidence" value="ECO:0007669"/>
    <property type="project" value="UniProtKB-KW"/>
</dbReference>
<evidence type="ECO:0000313" key="9">
    <source>
        <dbReference type="Proteomes" id="UP001417504"/>
    </source>
</evidence>
<feature type="region of interest" description="Disordered" evidence="6">
    <location>
        <begin position="191"/>
        <end position="265"/>
    </location>
</feature>
<organism evidence="8 9">
    <name type="scientific">Stephania japonica</name>
    <dbReference type="NCBI Taxonomy" id="461633"/>
    <lineage>
        <taxon>Eukaryota</taxon>
        <taxon>Viridiplantae</taxon>
        <taxon>Streptophyta</taxon>
        <taxon>Embryophyta</taxon>
        <taxon>Tracheophyta</taxon>
        <taxon>Spermatophyta</taxon>
        <taxon>Magnoliopsida</taxon>
        <taxon>Ranunculales</taxon>
        <taxon>Menispermaceae</taxon>
        <taxon>Menispermoideae</taxon>
        <taxon>Cissampelideae</taxon>
        <taxon>Stephania</taxon>
    </lineage>
</organism>
<dbReference type="GO" id="GO:0046983">
    <property type="term" value="F:protein dimerization activity"/>
    <property type="evidence" value="ECO:0007669"/>
    <property type="project" value="InterPro"/>
</dbReference>
<dbReference type="GO" id="GO:0005634">
    <property type="term" value="C:nucleus"/>
    <property type="evidence" value="ECO:0007669"/>
    <property type="project" value="UniProtKB-SubCell"/>
</dbReference>
<feature type="compositionally biased region" description="Basic and acidic residues" evidence="6">
    <location>
        <begin position="215"/>
        <end position="234"/>
    </location>
</feature>
<dbReference type="SUPFAM" id="SSF47459">
    <property type="entry name" value="HLH, helix-loop-helix DNA-binding domain"/>
    <property type="match status" value="1"/>
</dbReference>
<evidence type="ECO:0000259" key="7">
    <source>
        <dbReference type="PROSITE" id="PS50888"/>
    </source>
</evidence>
<dbReference type="PANTHER" id="PTHR45855:SF23">
    <property type="entry name" value="TRANSCRIPTION FACTOR MEE8-RELATED"/>
    <property type="match status" value="1"/>
</dbReference>
<keyword evidence="2" id="KW-0805">Transcription regulation</keyword>
<keyword evidence="9" id="KW-1185">Reference proteome</keyword>
<dbReference type="Pfam" id="PF00010">
    <property type="entry name" value="HLH"/>
    <property type="match status" value="1"/>
</dbReference>
<dbReference type="Gene3D" id="4.10.280.10">
    <property type="entry name" value="Helix-loop-helix DNA-binding domain"/>
    <property type="match status" value="1"/>
</dbReference>
<name>A0AAP0PHP9_9MAGN</name>
<keyword evidence="3" id="KW-0238">DNA-binding</keyword>
<proteinExistence type="predicted"/>
<sequence length="430" mass="45993">MERPRVEEMERRRVDGGGMWRRRLDYEVAELTCENGHIVMHGLGPPRTARQLPKDGATCANGTLESIVDQAATAAAGKFPAAEVVVPWYGGGGVEGSAGGGATMTMDARVPGANAAAAAAGSSTRVGSCSARARKDGAERKCARAAVVPVVGGTCDGCSRNYRSVSGGTCAHVGVDTDDLEIETGFTSTSYYTDANPTTLDERDSLSHSLSHSRTQAEKEEDKGKGKLEEEKGNNGKSSASTKRGRAAAIHNQSERKRRDKINQKMKTLQKLVPNSSKTDKASMLDEVIEYLKQLQAQIQIMSRMGMPNIMMNMTMQQQLQMSMMAQMGLAGMGMGMGMMDMNPMARAAGGLARLPSPAMLNPASFLPSMASWDGAAAANHHRIPADPMAAFLANQQQQPMNMDAYNRMAAMYQQLQQQQQPPPASGGKT</sequence>
<dbReference type="FunFam" id="4.10.280.10:FF:000059">
    <property type="entry name" value="transcription factor UNE10 isoform X1"/>
    <property type="match status" value="1"/>
</dbReference>
<dbReference type="AlphaFoldDB" id="A0AAP0PHP9"/>
<evidence type="ECO:0000256" key="5">
    <source>
        <dbReference type="ARBA" id="ARBA00023242"/>
    </source>
</evidence>
<dbReference type="InterPro" id="IPR036638">
    <property type="entry name" value="HLH_DNA-bd_sf"/>
</dbReference>
<comment type="caution">
    <text evidence="8">The sequence shown here is derived from an EMBL/GenBank/DDBJ whole genome shotgun (WGS) entry which is preliminary data.</text>
</comment>
<keyword evidence="5" id="KW-0539">Nucleus</keyword>
<dbReference type="CDD" id="cd11445">
    <property type="entry name" value="bHLH_AtPIF_like"/>
    <property type="match status" value="1"/>
</dbReference>
<feature type="domain" description="BHLH" evidence="7">
    <location>
        <begin position="246"/>
        <end position="295"/>
    </location>
</feature>
<feature type="compositionally biased region" description="Basic and acidic residues" evidence="6">
    <location>
        <begin position="253"/>
        <end position="263"/>
    </location>
</feature>
<dbReference type="InterPro" id="IPR047265">
    <property type="entry name" value="PIF1-like_bHLH"/>
</dbReference>
<dbReference type="EMBL" id="JBBNAE010000002">
    <property type="protein sequence ID" value="KAK9144382.1"/>
    <property type="molecule type" value="Genomic_DNA"/>
</dbReference>
<evidence type="ECO:0000256" key="6">
    <source>
        <dbReference type="SAM" id="MobiDB-lite"/>
    </source>
</evidence>
<accession>A0AAP0PHP9</accession>
<gene>
    <name evidence="8" type="ORF">Sjap_004285</name>
</gene>
<dbReference type="PROSITE" id="PS50888">
    <property type="entry name" value="BHLH"/>
    <property type="match status" value="1"/>
</dbReference>
<evidence type="ECO:0000256" key="4">
    <source>
        <dbReference type="ARBA" id="ARBA00023163"/>
    </source>
</evidence>
<dbReference type="PANTHER" id="PTHR45855">
    <property type="entry name" value="TRANSCRIPTION FACTOR PIF1-RELATED"/>
    <property type="match status" value="1"/>
</dbReference>
<evidence type="ECO:0000256" key="2">
    <source>
        <dbReference type="ARBA" id="ARBA00023015"/>
    </source>
</evidence>
<evidence type="ECO:0000313" key="8">
    <source>
        <dbReference type="EMBL" id="KAK9144382.1"/>
    </source>
</evidence>
<evidence type="ECO:0000256" key="1">
    <source>
        <dbReference type="ARBA" id="ARBA00004123"/>
    </source>
</evidence>
<dbReference type="InterPro" id="IPR011598">
    <property type="entry name" value="bHLH_dom"/>
</dbReference>
<dbReference type="Proteomes" id="UP001417504">
    <property type="component" value="Unassembled WGS sequence"/>
</dbReference>
<keyword evidence="4" id="KW-0804">Transcription</keyword>
<protein>
    <recommendedName>
        <fullName evidence="7">BHLH domain-containing protein</fullName>
    </recommendedName>
</protein>
<dbReference type="SMART" id="SM00353">
    <property type="entry name" value="HLH"/>
    <property type="match status" value="1"/>
</dbReference>
<reference evidence="8 9" key="1">
    <citation type="submission" date="2024-01" db="EMBL/GenBank/DDBJ databases">
        <title>Genome assemblies of Stephania.</title>
        <authorList>
            <person name="Yang L."/>
        </authorList>
    </citation>
    <scope>NUCLEOTIDE SEQUENCE [LARGE SCALE GENOMIC DNA]</scope>
    <source>
        <strain evidence="8">QJT</strain>
        <tissue evidence="8">Leaf</tissue>
    </source>
</reference>